<feature type="region of interest" description="Disordered" evidence="1">
    <location>
        <begin position="56"/>
        <end position="76"/>
    </location>
</feature>
<reference evidence="2 4" key="1">
    <citation type="journal article" date="2008" name="Science">
        <title>The Physcomitrella genome reveals evolutionary insights into the conquest of land by plants.</title>
        <authorList>
            <person name="Rensing S."/>
            <person name="Lang D."/>
            <person name="Zimmer A."/>
            <person name="Terry A."/>
            <person name="Salamov A."/>
            <person name="Shapiro H."/>
            <person name="Nishiyama T."/>
            <person name="Perroud P.-F."/>
            <person name="Lindquist E."/>
            <person name="Kamisugi Y."/>
            <person name="Tanahashi T."/>
            <person name="Sakakibara K."/>
            <person name="Fujita T."/>
            <person name="Oishi K."/>
            <person name="Shin-I T."/>
            <person name="Kuroki Y."/>
            <person name="Toyoda A."/>
            <person name="Suzuki Y."/>
            <person name="Hashimoto A."/>
            <person name="Yamaguchi K."/>
            <person name="Sugano A."/>
            <person name="Kohara Y."/>
            <person name="Fujiyama A."/>
            <person name="Anterola A."/>
            <person name="Aoki S."/>
            <person name="Ashton N."/>
            <person name="Barbazuk W.B."/>
            <person name="Barker E."/>
            <person name="Bennetzen J."/>
            <person name="Bezanilla M."/>
            <person name="Blankenship R."/>
            <person name="Cho S.H."/>
            <person name="Dutcher S."/>
            <person name="Estelle M."/>
            <person name="Fawcett J.A."/>
            <person name="Gundlach H."/>
            <person name="Hanada K."/>
            <person name="Heyl A."/>
            <person name="Hicks K.A."/>
            <person name="Hugh J."/>
            <person name="Lohr M."/>
            <person name="Mayer K."/>
            <person name="Melkozernov A."/>
            <person name="Murata T."/>
            <person name="Nelson D."/>
            <person name="Pils B."/>
            <person name="Prigge M."/>
            <person name="Reiss B."/>
            <person name="Renner T."/>
            <person name="Rombauts S."/>
            <person name="Rushton P."/>
            <person name="Sanderfoot A."/>
            <person name="Schween G."/>
            <person name="Shiu S.-H."/>
            <person name="Stueber K."/>
            <person name="Theodoulou F.L."/>
            <person name="Tu H."/>
            <person name="Van de Peer Y."/>
            <person name="Verrier P.J."/>
            <person name="Waters E."/>
            <person name="Wood A."/>
            <person name="Yang L."/>
            <person name="Cove D."/>
            <person name="Cuming A."/>
            <person name="Hasebe M."/>
            <person name="Lucas S."/>
            <person name="Mishler D.B."/>
            <person name="Reski R."/>
            <person name="Grigoriev I."/>
            <person name="Quatrano R.S."/>
            <person name="Boore J.L."/>
        </authorList>
    </citation>
    <scope>NUCLEOTIDE SEQUENCE [LARGE SCALE GENOMIC DNA]</scope>
    <source>
        <strain evidence="3 4">cv. Gransden 2004</strain>
    </source>
</reference>
<dbReference type="Gramene" id="Pp3c13_2561V3.1">
    <property type="protein sequence ID" value="PAC:32931386.CDS.1"/>
    <property type="gene ID" value="Pp3c13_2561"/>
</dbReference>
<name>A0A2K1JKF9_PHYPA</name>
<protein>
    <submittedName>
        <fullName evidence="2 3">Uncharacterized protein</fullName>
    </submittedName>
</protein>
<dbReference type="Proteomes" id="UP000006727">
    <property type="component" value="Chromosome 13"/>
</dbReference>
<sequence length="76" mass="8498">MEGTLNIAQRTKKVDVALIKFLASPSDYFARHSFWINFVNNLGTAAMSRDVREQLSQVSRKNPNSIPKSISAHCCS</sequence>
<accession>A0A2K1JKF9</accession>
<gene>
    <name evidence="2" type="ORF">PHYPA_016889</name>
</gene>
<organism evidence="2">
    <name type="scientific">Physcomitrium patens</name>
    <name type="common">Spreading-leaved earth moss</name>
    <name type="synonym">Physcomitrella patens</name>
    <dbReference type="NCBI Taxonomy" id="3218"/>
    <lineage>
        <taxon>Eukaryota</taxon>
        <taxon>Viridiplantae</taxon>
        <taxon>Streptophyta</taxon>
        <taxon>Embryophyta</taxon>
        <taxon>Bryophyta</taxon>
        <taxon>Bryophytina</taxon>
        <taxon>Bryopsida</taxon>
        <taxon>Funariidae</taxon>
        <taxon>Funariales</taxon>
        <taxon>Funariaceae</taxon>
        <taxon>Physcomitrium</taxon>
    </lineage>
</organism>
<dbReference type="InParanoid" id="A0A2K1JKF9"/>
<reference evidence="2 4" key="2">
    <citation type="journal article" date="2018" name="Plant J.">
        <title>The Physcomitrella patens chromosome-scale assembly reveals moss genome structure and evolution.</title>
        <authorList>
            <person name="Lang D."/>
            <person name="Ullrich K.K."/>
            <person name="Murat F."/>
            <person name="Fuchs J."/>
            <person name="Jenkins J."/>
            <person name="Haas F.B."/>
            <person name="Piednoel M."/>
            <person name="Gundlach H."/>
            <person name="Van Bel M."/>
            <person name="Meyberg R."/>
            <person name="Vives C."/>
            <person name="Morata J."/>
            <person name="Symeonidi A."/>
            <person name="Hiss M."/>
            <person name="Muchero W."/>
            <person name="Kamisugi Y."/>
            <person name="Saleh O."/>
            <person name="Blanc G."/>
            <person name="Decker E.L."/>
            <person name="van Gessel N."/>
            <person name="Grimwood J."/>
            <person name="Hayes R.D."/>
            <person name="Graham S.W."/>
            <person name="Gunter L.E."/>
            <person name="McDaniel S.F."/>
            <person name="Hoernstein S.N.W."/>
            <person name="Larsson A."/>
            <person name="Li F.W."/>
            <person name="Perroud P.F."/>
            <person name="Phillips J."/>
            <person name="Ranjan P."/>
            <person name="Rokshar D.S."/>
            <person name="Rothfels C.J."/>
            <person name="Schneider L."/>
            <person name="Shu S."/>
            <person name="Stevenson D.W."/>
            <person name="Thummler F."/>
            <person name="Tillich M."/>
            <person name="Villarreal Aguilar J.C."/>
            <person name="Widiez T."/>
            <person name="Wong G.K."/>
            <person name="Wymore A."/>
            <person name="Zhang Y."/>
            <person name="Zimmer A.D."/>
            <person name="Quatrano R.S."/>
            <person name="Mayer K.F.X."/>
            <person name="Goodstein D."/>
            <person name="Casacuberta J.M."/>
            <person name="Vandepoele K."/>
            <person name="Reski R."/>
            <person name="Cuming A.C."/>
            <person name="Tuskan G.A."/>
            <person name="Maumus F."/>
            <person name="Salse J."/>
            <person name="Schmutz J."/>
            <person name="Rensing S.A."/>
        </authorList>
    </citation>
    <scope>NUCLEOTIDE SEQUENCE [LARGE SCALE GENOMIC DNA]</scope>
    <source>
        <strain evidence="3 4">cv. Gransden 2004</strain>
    </source>
</reference>
<evidence type="ECO:0000256" key="1">
    <source>
        <dbReference type="SAM" id="MobiDB-lite"/>
    </source>
</evidence>
<dbReference type="EMBL" id="ABEU02000013">
    <property type="protein sequence ID" value="PNR42060.1"/>
    <property type="molecule type" value="Genomic_DNA"/>
</dbReference>
<evidence type="ECO:0000313" key="2">
    <source>
        <dbReference type="EMBL" id="PNR42060.1"/>
    </source>
</evidence>
<feature type="compositionally biased region" description="Polar residues" evidence="1">
    <location>
        <begin position="56"/>
        <end position="68"/>
    </location>
</feature>
<dbReference type="AlphaFoldDB" id="A0A2K1JKF9"/>
<dbReference type="EnsemblPlants" id="Pp3c13_2561V3.1">
    <property type="protein sequence ID" value="PAC:32931386.CDS.1"/>
    <property type="gene ID" value="Pp3c13_2561"/>
</dbReference>
<keyword evidence="4" id="KW-1185">Reference proteome</keyword>
<evidence type="ECO:0000313" key="3">
    <source>
        <dbReference type="EnsemblPlants" id="PAC:32931386.CDS.1"/>
    </source>
</evidence>
<dbReference type="PaxDb" id="3218-PP1S107_164V6.1"/>
<evidence type="ECO:0000313" key="4">
    <source>
        <dbReference type="Proteomes" id="UP000006727"/>
    </source>
</evidence>
<reference evidence="3" key="3">
    <citation type="submission" date="2020-12" db="UniProtKB">
        <authorList>
            <consortium name="EnsemblPlants"/>
        </authorList>
    </citation>
    <scope>IDENTIFICATION</scope>
</reference>
<proteinExistence type="predicted"/>